<protein>
    <recommendedName>
        <fullName evidence="3">Treble-clef zinc-finger protein</fullName>
    </recommendedName>
</protein>
<dbReference type="EMBL" id="QJSX01000005">
    <property type="protein sequence ID" value="PYE54483.1"/>
    <property type="molecule type" value="Genomic_DNA"/>
</dbReference>
<dbReference type="Proteomes" id="UP000248326">
    <property type="component" value="Unassembled WGS sequence"/>
</dbReference>
<sequence>MNSHSERDLLLELFPETARREFGEGGTKKATLGLFPVGDGKLALVRGGRLVELHPVDAVGKNACHCDLCHTTRSRGDVGIYRVEAGVRRYRYVTLCLSTRHCQDRGGHTSLAQLADRLLSEA</sequence>
<comment type="caution">
    <text evidence="1">The sequence shown here is derived from an EMBL/GenBank/DDBJ whole genome shotgun (WGS) entry which is preliminary data.</text>
</comment>
<dbReference type="OrthoDB" id="68895at2"/>
<evidence type="ECO:0000313" key="2">
    <source>
        <dbReference type="Proteomes" id="UP000248326"/>
    </source>
</evidence>
<evidence type="ECO:0000313" key="1">
    <source>
        <dbReference type="EMBL" id="PYE54483.1"/>
    </source>
</evidence>
<reference evidence="1 2" key="1">
    <citation type="submission" date="2018-06" db="EMBL/GenBank/DDBJ databases">
        <title>Genomic Encyclopedia of Type Strains, Phase IV (KMG-IV): sequencing the most valuable type-strain genomes for metagenomic binning, comparative biology and taxonomic classification.</title>
        <authorList>
            <person name="Goeker M."/>
        </authorList>
    </citation>
    <scope>NUCLEOTIDE SEQUENCE [LARGE SCALE GENOMIC DNA]</scope>
    <source>
        <strain evidence="1 2">DSM 18048</strain>
    </source>
</reference>
<keyword evidence="2" id="KW-1185">Reference proteome</keyword>
<dbReference type="RefSeq" id="WP_110886263.1">
    <property type="nucleotide sequence ID" value="NZ_QJSX01000005.1"/>
</dbReference>
<proteinExistence type="predicted"/>
<accession>A0A318S6G6</accession>
<organism evidence="1 2">
    <name type="scientific">Deinococcus yavapaiensis KR-236</name>
    <dbReference type="NCBI Taxonomy" id="694435"/>
    <lineage>
        <taxon>Bacteria</taxon>
        <taxon>Thermotogati</taxon>
        <taxon>Deinococcota</taxon>
        <taxon>Deinococci</taxon>
        <taxon>Deinococcales</taxon>
        <taxon>Deinococcaceae</taxon>
        <taxon>Deinococcus</taxon>
    </lineage>
</organism>
<evidence type="ECO:0008006" key="3">
    <source>
        <dbReference type="Google" id="ProtNLM"/>
    </source>
</evidence>
<dbReference type="AlphaFoldDB" id="A0A318S6G6"/>
<name>A0A318S6G6_9DEIO</name>
<gene>
    <name evidence="1" type="ORF">DES52_105121</name>
</gene>